<feature type="region of interest" description="Disordered" evidence="2">
    <location>
        <begin position="1844"/>
        <end position="1910"/>
    </location>
</feature>
<dbReference type="EMBL" id="CAIIXF020000008">
    <property type="protein sequence ID" value="CAH1792277.1"/>
    <property type="molecule type" value="Genomic_DNA"/>
</dbReference>
<feature type="compositionally biased region" description="Polar residues" evidence="2">
    <location>
        <begin position="1509"/>
        <end position="1519"/>
    </location>
</feature>
<gene>
    <name evidence="3" type="ORF">OFUS_LOCUS17269</name>
</gene>
<feature type="compositionally biased region" description="Low complexity" evidence="2">
    <location>
        <begin position="2067"/>
        <end position="2078"/>
    </location>
</feature>
<feature type="coiled-coil region" evidence="1">
    <location>
        <begin position="1345"/>
        <end position="1375"/>
    </location>
</feature>
<feature type="region of interest" description="Disordered" evidence="2">
    <location>
        <begin position="69"/>
        <end position="93"/>
    </location>
</feature>
<feature type="region of interest" description="Disordered" evidence="2">
    <location>
        <begin position="2024"/>
        <end position="2204"/>
    </location>
</feature>
<evidence type="ECO:0000313" key="3">
    <source>
        <dbReference type="EMBL" id="CAH1792277.1"/>
    </source>
</evidence>
<feature type="region of interest" description="Disordered" evidence="2">
    <location>
        <begin position="409"/>
        <end position="444"/>
    </location>
</feature>
<name>A0A8S4PGC9_OWEFU</name>
<feature type="compositionally biased region" description="Basic and acidic residues" evidence="2">
    <location>
        <begin position="1070"/>
        <end position="1079"/>
    </location>
</feature>
<organism evidence="3 4">
    <name type="scientific">Owenia fusiformis</name>
    <name type="common">Polychaete worm</name>
    <dbReference type="NCBI Taxonomy" id="6347"/>
    <lineage>
        <taxon>Eukaryota</taxon>
        <taxon>Metazoa</taxon>
        <taxon>Spiralia</taxon>
        <taxon>Lophotrochozoa</taxon>
        <taxon>Annelida</taxon>
        <taxon>Polychaeta</taxon>
        <taxon>Sedentaria</taxon>
        <taxon>Canalipalpata</taxon>
        <taxon>Sabellida</taxon>
        <taxon>Oweniida</taxon>
        <taxon>Oweniidae</taxon>
        <taxon>Owenia</taxon>
    </lineage>
</organism>
<feature type="region of interest" description="Disordered" evidence="2">
    <location>
        <begin position="1773"/>
        <end position="1795"/>
    </location>
</feature>
<dbReference type="Proteomes" id="UP000749559">
    <property type="component" value="Unassembled WGS sequence"/>
</dbReference>
<protein>
    <submittedName>
        <fullName evidence="3">Uncharacterized protein</fullName>
    </submittedName>
</protein>
<feature type="region of interest" description="Disordered" evidence="2">
    <location>
        <begin position="651"/>
        <end position="686"/>
    </location>
</feature>
<feature type="compositionally biased region" description="Polar residues" evidence="2">
    <location>
        <begin position="1581"/>
        <end position="1590"/>
    </location>
</feature>
<feature type="compositionally biased region" description="Polar residues" evidence="2">
    <location>
        <begin position="1892"/>
        <end position="1910"/>
    </location>
</feature>
<sequence>ENKLLISPSAENEPSTLASTKSQPSILATKATAVDQPSYLATNGEDHSSNLATAEDQSLTLVIAEVDPLTQSTKEDRPLNLATREDRPSNLATSVDQPSYLATLEDQPSILATLEDQPSISATAEDHPSTLAMTEVYPFALVTNKNQPSIVATQENQPPNLVTAEGEPSALVTTEKQPSSLATQEDQPSIQATEEVQPSILAKKEDVPSILGTAEVKPSILATADDQPSTLGTGEDQPLIQAKAENKPPNLATSKDVQQSTLGIVEDKSPTLATADDLPLTRATIENDPSTLATKVDKPLNLATVDVHQSTLASAEDQPSNQAAAENKLSNLASTEDKPLKLVTPDVHQSTLATAEDQPLTQSTVVDQPFNQATAENILSNLALIEDKASKLVTPDIQQSALATAEDQLSHQATAENKPSDLATSDIQQPTLATSEDKSSRTDVEPLTLATAENCSSSLAPKEDKLSIPAATQDQPSTLAITKVEPLTLATTGKQSSNLATTEDQPSTLGITETKPFILATKEDQPIPATIDNTLSTTTEDKLSILATAEDQPSKLAMTEVGPSTLDTKEEKSSILATAEDQPTVLAASMDGPSTPVAVAKNRPAHGNVANASPFNIELMENFKRTNIKADINKPPSSLLRSPMSPRFMSTNSKISSRTDGISSQTGVSIRNIGNRSSGSQTERSYHGVGMQTDALPSLSMVTQTARVATKDANTGPLSPVVPRKTTHEIAVGPDNQSSNNKTNGVNTATQSSKYLKSQNKALVSGTCQTDGDEHNVIVDSNDTVSDISHQDSDLSFEYIVPPLRRSQSLVELGPIADEIQNEMDEPVETLRPAIRATPMLRIRSRSLDDIRPVFHPSIYGILNQTFGTQTGESLYSILNATESIQTEAFLDIIARGMETQTGESMLDLLDPVLATQTTLIATQTSSMQTGESLLDILNGTDHEDMSCQTDEYIEKILLDTAADFGFYSERPLSMADAQTGTSMWSLVGSDMDLASPVGSFPSPELDDELSDVEPENKLVYPEKRKLKQQRRKIPNLNIDVNLNVDYDLHNPNLDPLKLEHERMMEMLRKSKQEREQRKKDRQQKNMTWPHLFNKSDQNELDLSTQLTGSLEPVDTSVRPEMFDTIDQSTDNSTSIKTSEQSLSEQSDVSKNAQQQHSSMSSLSLEPIQDRILLEQLDESRKTNEAEETPNLDIDINEEEKNHMAISCDIQDVGDQQSFAFELSPIVLQPRTHTTSSPISDVLSQTDDGPMSVGDDGVFFETINQTSTPSKPHCATQSTGEEFPSSDTQAHESNQVGLDENGKLFTSALSANSAVQANISSDITDDFTQTDLCDISLSPGSDTHSIAIETRHQELNDELEKLRRERERINHMLAKDVCPTKVQVEVAEAQLNYMIGQTDTLLTSVGSDDSDGGNHKKTVHTEDPAATISRQYLLKYKSKLEKAKSGIDSKIKQLEREKRKVLRSREKYREIVQMKRKAQIEAFKFERQREEHAHRSHSTLTPLHLGSPESRSTSPSVMSPNRHKQYLLQLRKDLVNLSKEDDQKSSPRRVEMLEQSYRQQYLASRGNNQHRRSLTEPGDQQCMSPISDTLDSVASPRVDVNHEYRMMAPTSKTSFDALLNRDRSPVKAPNNTHISSYMEHLYELYPNSRLLSDHSTSANYHAPQRGLSNHTVTGETLIQLSSRATRGAVSPECVNSSAETGSTTGSLHDEPVALLKELQDAREHSRSEIRQARHNLSQTPLERLRRHRAMEAGKHAPLDERIGSYRQQTNKIMSKLNPEQRQRWAKGESDGYSSTEELEQYLPRVDQEIELLKHRYSQSSSRSNTPSSLVSDVISAHDSYTSSRLSALSPVQSRPLSHIGGTGSQRSSVECGHSRGHRLNRDYSRSSRVPPATSSSVLPSSGNTSTTRGRFSQNWKDIDLFLGRKTTQDQPNRGKTVLELDKEIDKDIERMLGETIPGQHSNIDRLLGRTVSSLKQSDNASRSTAASGSQYGAIGGSNYATTSASYSYKNLPSNYIKSGSIFDGQSTTSSATSAKYDIPGSNISTQSRYEPKVYDQTSPSTKYGFTSSKSKYDSSPSRSDYHRPNYISNPSEFEQMRPKYDSTPITHDSRTSRYESSPERYYSNQSRCGSNTSRTYDLNQSRQVSSPSRYDSKPKGHDLNISGYDSSTTRYDSASTRYDSNGSRYEHSPLRSVNCGSRPLSGSSSSTAYEALQARRSNYDNPTRHGSYISDVHNYTPADTQSVISDVTSGHSSVISDVHVSEASGSPNHKELISDVHNETKYNAYKPISASEIKARIVKKRKAEQTKK</sequence>
<feature type="compositionally biased region" description="Polar residues" evidence="2">
    <location>
        <begin position="1844"/>
        <end position="1855"/>
    </location>
</feature>
<feature type="non-terminal residue" evidence="3">
    <location>
        <position position="2308"/>
    </location>
</feature>
<feature type="region of interest" description="Disordered" evidence="2">
    <location>
        <begin position="1689"/>
        <end position="1743"/>
    </location>
</feature>
<feature type="region of interest" description="Disordered" evidence="2">
    <location>
        <begin position="1264"/>
        <end position="1293"/>
    </location>
</feature>
<feature type="compositionally biased region" description="Polar residues" evidence="2">
    <location>
        <begin position="1693"/>
        <end position="1706"/>
    </location>
</feature>
<feature type="compositionally biased region" description="Polar residues" evidence="2">
    <location>
        <begin position="2163"/>
        <end position="2183"/>
    </location>
</feature>
<comment type="caution">
    <text evidence="3">The sequence shown here is derived from an EMBL/GenBank/DDBJ whole genome shotgun (WGS) entry which is preliminary data.</text>
</comment>
<feature type="region of interest" description="Disordered" evidence="2">
    <location>
        <begin position="153"/>
        <end position="198"/>
    </location>
</feature>
<accession>A0A8S4PGC9</accession>
<keyword evidence="1" id="KW-0175">Coiled coil</keyword>
<feature type="compositionally biased region" description="Polar residues" evidence="2">
    <location>
        <begin position="9"/>
        <end position="26"/>
    </location>
</feature>
<feature type="coiled-coil region" evidence="1">
    <location>
        <begin position="1437"/>
        <end position="1471"/>
    </location>
</feature>
<feature type="compositionally biased region" description="Polar residues" evidence="2">
    <location>
        <begin position="2024"/>
        <end position="2033"/>
    </location>
</feature>
<feature type="region of interest" description="Disordered" evidence="2">
    <location>
        <begin position="1125"/>
        <end position="1167"/>
    </location>
</feature>
<feature type="region of interest" description="Disordered" evidence="2">
    <location>
        <begin position="1"/>
        <end position="30"/>
    </location>
</feature>
<evidence type="ECO:0000313" key="4">
    <source>
        <dbReference type="Proteomes" id="UP000749559"/>
    </source>
</evidence>
<feature type="compositionally biased region" description="Polar residues" evidence="2">
    <location>
        <begin position="651"/>
        <end position="683"/>
    </location>
</feature>
<feature type="region of interest" description="Disordered" evidence="2">
    <location>
        <begin position="1562"/>
        <end position="1590"/>
    </location>
</feature>
<feature type="compositionally biased region" description="Polar residues" evidence="2">
    <location>
        <begin position="1126"/>
        <end position="1157"/>
    </location>
</feature>
<feature type="region of interest" description="Disordered" evidence="2">
    <location>
        <begin position="1070"/>
        <end position="1097"/>
    </location>
</feature>
<feature type="compositionally biased region" description="Basic and acidic residues" evidence="2">
    <location>
        <begin position="1707"/>
        <end position="1731"/>
    </location>
</feature>
<feature type="compositionally biased region" description="Basic and acidic residues" evidence="2">
    <location>
        <begin position="435"/>
        <end position="444"/>
    </location>
</feature>
<feature type="compositionally biased region" description="Polar residues" evidence="2">
    <location>
        <begin position="2124"/>
        <end position="2149"/>
    </location>
</feature>
<feature type="compositionally biased region" description="Polar residues" evidence="2">
    <location>
        <begin position="171"/>
        <end position="196"/>
    </location>
</feature>
<feature type="region of interest" description="Disordered" evidence="2">
    <location>
        <begin position="1487"/>
        <end position="1521"/>
    </location>
</feature>
<feature type="compositionally biased region" description="Basic and acidic residues" evidence="2">
    <location>
        <begin position="73"/>
        <end position="88"/>
    </location>
</feature>
<keyword evidence="4" id="KW-1185">Reference proteome</keyword>
<feature type="compositionally biased region" description="Basic and acidic residues" evidence="2">
    <location>
        <begin position="1778"/>
        <end position="1789"/>
    </location>
</feature>
<proteinExistence type="predicted"/>
<feature type="compositionally biased region" description="Polar residues" evidence="2">
    <location>
        <begin position="410"/>
        <end position="434"/>
    </location>
</feature>
<evidence type="ECO:0000256" key="2">
    <source>
        <dbReference type="SAM" id="MobiDB-lite"/>
    </source>
</evidence>
<feature type="compositionally biased region" description="Polar residues" evidence="2">
    <location>
        <begin position="2055"/>
        <end position="2066"/>
    </location>
</feature>
<feature type="compositionally biased region" description="Basic and acidic residues" evidence="2">
    <location>
        <begin position="2107"/>
        <end position="2118"/>
    </location>
</feature>
<reference evidence="3" key="1">
    <citation type="submission" date="2022-03" db="EMBL/GenBank/DDBJ databases">
        <authorList>
            <person name="Martin C."/>
        </authorList>
    </citation>
    <scope>NUCLEOTIDE SEQUENCE</scope>
</reference>
<evidence type="ECO:0000256" key="1">
    <source>
        <dbReference type="SAM" id="Coils"/>
    </source>
</evidence>